<dbReference type="GO" id="GO:0003735">
    <property type="term" value="F:structural constituent of ribosome"/>
    <property type="evidence" value="ECO:0007669"/>
    <property type="project" value="InterPro"/>
</dbReference>
<evidence type="ECO:0000256" key="3">
    <source>
        <dbReference type="ARBA" id="ARBA00023274"/>
    </source>
</evidence>
<proteinExistence type="inferred from homology"/>
<dbReference type="EMBL" id="JAQQWP010000008">
    <property type="protein sequence ID" value="KAK8106503.1"/>
    <property type="molecule type" value="Genomic_DNA"/>
</dbReference>
<dbReference type="InterPro" id="IPR001911">
    <property type="entry name" value="Ribosomal_bS21"/>
</dbReference>
<keyword evidence="3" id="KW-0687">Ribonucleoprotein</keyword>
<evidence type="ECO:0000256" key="2">
    <source>
        <dbReference type="ARBA" id="ARBA00022980"/>
    </source>
</evidence>
<sequence>MRSASTVRATTSTLRLTSTPSRASYDTLTTSIRALSLNGSQMRTTRHYADWSSPSRPSRATEEGEIKKPTFPTSKSGSPFPLFGNKPPTRRTFDAPDTDFNLGGLGDSGVDSTDYTSFKTGDFSKRGLFVDDMASLAVKKPTIRCVPRTGRTIHVSKGAELTRVFKMVDMQCSANRVRQDFAKQKYHERNGQKRKRLVSERWQKKFKNGFRATCKRVSDLRRQGW</sequence>
<comment type="caution">
    <text evidence="5">The sequence shown here is derived from an EMBL/GenBank/DDBJ whole genome shotgun (WGS) entry which is preliminary data.</text>
</comment>
<dbReference type="Pfam" id="PF01165">
    <property type="entry name" value="Ribosomal_S21"/>
    <property type="match status" value="1"/>
</dbReference>
<evidence type="ECO:0000256" key="1">
    <source>
        <dbReference type="ARBA" id="ARBA00006640"/>
    </source>
</evidence>
<dbReference type="PANTHER" id="PTHR41237">
    <property type="entry name" value="37S RIBOSOMAL PROTEIN MRP21, MITOCHONDRIAL"/>
    <property type="match status" value="1"/>
</dbReference>
<evidence type="ECO:0008006" key="7">
    <source>
        <dbReference type="Google" id="ProtNLM"/>
    </source>
</evidence>
<organism evidence="5 6">
    <name type="scientific">Apiospora kogelbergensis</name>
    <dbReference type="NCBI Taxonomy" id="1337665"/>
    <lineage>
        <taxon>Eukaryota</taxon>
        <taxon>Fungi</taxon>
        <taxon>Dikarya</taxon>
        <taxon>Ascomycota</taxon>
        <taxon>Pezizomycotina</taxon>
        <taxon>Sordariomycetes</taxon>
        <taxon>Xylariomycetidae</taxon>
        <taxon>Amphisphaeriales</taxon>
        <taxon>Apiosporaceae</taxon>
        <taxon>Apiospora</taxon>
    </lineage>
</organism>
<dbReference type="Proteomes" id="UP001392437">
    <property type="component" value="Unassembled WGS sequence"/>
</dbReference>
<keyword evidence="6" id="KW-1185">Reference proteome</keyword>
<reference evidence="5 6" key="1">
    <citation type="submission" date="2023-01" db="EMBL/GenBank/DDBJ databases">
        <title>Analysis of 21 Apiospora genomes using comparative genomics revels a genus with tremendous synthesis potential of carbohydrate active enzymes and secondary metabolites.</title>
        <authorList>
            <person name="Sorensen T."/>
        </authorList>
    </citation>
    <scope>NUCLEOTIDE SEQUENCE [LARGE SCALE GENOMIC DNA]</scope>
    <source>
        <strain evidence="5 6">CBS 117206</strain>
    </source>
</reference>
<feature type="compositionally biased region" description="Basic and acidic residues" evidence="4">
    <location>
        <begin position="59"/>
        <end position="68"/>
    </location>
</feature>
<gene>
    <name evidence="5" type="ORF">PG999_009862</name>
</gene>
<accession>A0AAW0QM96</accession>
<evidence type="ECO:0000313" key="6">
    <source>
        <dbReference type="Proteomes" id="UP001392437"/>
    </source>
</evidence>
<dbReference type="InterPro" id="IPR052837">
    <property type="entry name" value="Mitoribosomal_bS21"/>
</dbReference>
<evidence type="ECO:0000313" key="5">
    <source>
        <dbReference type="EMBL" id="KAK8106503.1"/>
    </source>
</evidence>
<dbReference type="PANTHER" id="PTHR41237:SF1">
    <property type="entry name" value="SMALL RIBOSOMAL SUBUNIT PROTEIN BS21M"/>
    <property type="match status" value="1"/>
</dbReference>
<keyword evidence="2" id="KW-0689">Ribosomal protein</keyword>
<dbReference type="GO" id="GO:0005763">
    <property type="term" value="C:mitochondrial small ribosomal subunit"/>
    <property type="evidence" value="ECO:0007669"/>
    <property type="project" value="TreeGrafter"/>
</dbReference>
<protein>
    <recommendedName>
        <fullName evidence="7">Ribosomal protein S21</fullName>
    </recommendedName>
</protein>
<name>A0AAW0QM96_9PEZI</name>
<dbReference type="AlphaFoldDB" id="A0AAW0QM96"/>
<feature type="region of interest" description="Disordered" evidence="4">
    <location>
        <begin position="44"/>
        <end position="90"/>
    </location>
</feature>
<dbReference type="GO" id="GO:0070124">
    <property type="term" value="P:mitochondrial translational initiation"/>
    <property type="evidence" value="ECO:0007669"/>
    <property type="project" value="TreeGrafter"/>
</dbReference>
<comment type="similarity">
    <text evidence="1">Belongs to the bacterial ribosomal protein bS21 family.</text>
</comment>
<evidence type="ECO:0000256" key="4">
    <source>
        <dbReference type="SAM" id="MobiDB-lite"/>
    </source>
</evidence>